<evidence type="ECO:0000256" key="3">
    <source>
        <dbReference type="ARBA" id="ARBA00023002"/>
    </source>
</evidence>
<dbReference type="Pfam" id="PF13462">
    <property type="entry name" value="Thioredoxin_4"/>
    <property type="match status" value="1"/>
</dbReference>
<evidence type="ECO:0000313" key="7">
    <source>
        <dbReference type="EMBL" id="KKN42075.1"/>
    </source>
</evidence>
<sequence length="212" mass="23127">MQTRTLVISLLLFCLVVFAGAFVIYDRSQGTNEPAVVEKTPLVRDYSPVIGPEDAPVTIVEFFDPSCEGCRAMHPYVKQIQAAYPDNVRLVLRYVLFHKGSEEAVRILETAREQGVYEPVLDAVMEAQPKWHDDPKVAAAWDAAESAGLDVEAARAGMNSPEIDGIIQQDAADVKAVGISGTPTFYVNGDTLSRLGPQELYDLVTSKVGSLK</sequence>
<keyword evidence="4" id="KW-1015">Disulfide bond</keyword>
<feature type="domain" description="Thioredoxin" evidence="6">
    <location>
        <begin position="27"/>
        <end position="209"/>
    </location>
</feature>
<evidence type="ECO:0000259" key="6">
    <source>
        <dbReference type="PROSITE" id="PS51352"/>
    </source>
</evidence>
<comment type="similarity">
    <text evidence="1">Belongs to the thioredoxin family. DsbA subfamily.</text>
</comment>
<accession>A0A0F9QDG0</accession>
<dbReference type="PANTHER" id="PTHR13887:SF14">
    <property type="entry name" value="DISULFIDE BOND FORMATION PROTEIN D"/>
    <property type="match status" value="1"/>
</dbReference>
<dbReference type="EMBL" id="LAZR01001606">
    <property type="protein sequence ID" value="KKN42075.1"/>
    <property type="molecule type" value="Genomic_DNA"/>
</dbReference>
<evidence type="ECO:0000256" key="1">
    <source>
        <dbReference type="ARBA" id="ARBA00005791"/>
    </source>
</evidence>
<evidence type="ECO:0000256" key="5">
    <source>
        <dbReference type="ARBA" id="ARBA00023284"/>
    </source>
</evidence>
<dbReference type="InterPro" id="IPR036249">
    <property type="entry name" value="Thioredoxin-like_sf"/>
</dbReference>
<dbReference type="SUPFAM" id="SSF52833">
    <property type="entry name" value="Thioredoxin-like"/>
    <property type="match status" value="1"/>
</dbReference>
<dbReference type="Gene3D" id="3.40.30.10">
    <property type="entry name" value="Glutaredoxin"/>
    <property type="match status" value="1"/>
</dbReference>
<keyword evidence="3" id="KW-0560">Oxidoreductase</keyword>
<evidence type="ECO:0000256" key="4">
    <source>
        <dbReference type="ARBA" id="ARBA00023157"/>
    </source>
</evidence>
<gene>
    <name evidence="7" type="ORF">LCGC14_0716820</name>
</gene>
<dbReference type="GO" id="GO:0016491">
    <property type="term" value="F:oxidoreductase activity"/>
    <property type="evidence" value="ECO:0007669"/>
    <property type="project" value="UniProtKB-KW"/>
</dbReference>
<dbReference type="InterPro" id="IPR012336">
    <property type="entry name" value="Thioredoxin-like_fold"/>
</dbReference>
<protein>
    <recommendedName>
        <fullName evidence="6">Thioredoxin domain-containing protein</fullName>
    </recommendedName>
</protein>
<dbReference type="AlphaFoldDB" id="A0A0F9QDG0"/>
<comment type="caution">
    <text evidence="7">The sequence shown here is derived from an EMBL/GenBank/DDBJ whole genome shotgun (WGS) entry which is preliminary data.</text>
</comment>
<dbReference type="InterPro" id="IPR013766">
    <property type="entry name" value="Thioredoxin_domain"/>
</dbReference>
<keyword evidence="2" id="KW-0732">Signal</keyword>
<proteinExistence type="inferred from homology"/>
<dbReference type="PANTHER" id="PTHR13887">
    <property type="entry name" value="GLUTATHIONE S-TRANSFERASE KAPPA"/>
    <property type="match status" value="1"/>
</dbReference>
<reference evidence="7" key="1">
    <citation type="journal article" date="2015" name="Nature">
        <title>Complex archaea that bridge the gap between prokaryotes and eukaryotes.</title>
        <authorList>
            <person name="Spang A."/>
            <person name="Saw J.H."/>
            <person name="Jorgensen S.L."/>
            <person name="Zaremba-Niedzwiedzka K."/>
            <person name="Martijn J."/>
            <person name="Lind A.E."/>
            <person name="van Eijk R."/>
            <person name="Schleper C."/>
            <person name="Guy L."/>
            <person name="Ettema T.J."/>
        </authorList>
    </citation>
    <scope>NUCLEOTIDE SEQUENCE</scope>
</reference>
<keyword evidence="5" id="KW-0676">Redox-active center</keyword>
<organism evidence="7">
    <name type="scientific">marine sediment metagenome</name>
    <dbReference type="NCBI Taxonomy" id="412755"/>
    <lineage>
        <taxon>unclassified sequences</taxon>
        <taxon>metagenomes</taxon>
        <taxon>ecological metagenomes</taxon>
    </lineage>
</organism>
<name>A0A0F9QDG0_9ZZZZ</name>
<dbReference type="PROSITE" id="PS51352">
    <property type="entry name" value="THIOREDOXIN_2"/>
    <property type="match status" value="1"/>
</dbReference>
<evidence type="ECO:0000256" key="2">
    <source>
        <dbReference type="ARBA" id="ARBA00022729"/>
    </source>
</evidence>